<evidence type="ECO:0000313" key="2">
    <source>
        <dbReference type="EMBL" id="STZ28297.1"/>
    </source>
</evidence>
<evidence type="ECO:0000259" key="1">
    <source>
        <dbReference type="PROSITE" id="PS51186"/>
    </source>
</evidence>
<dbReference type="GO" id="GO:0004145">
    <property type="term" value="F:diamine N-acetyltransferase activity"/>
    <property type="evidence" value="ECO:0007669"/>
    <property type="project" value="UniProtKB-EC"/>
</dbReference>
<keyword evidence="2" id="KW-0808">Transferase</keyword>
<dbReference type="Proteomes" id="UP000255024">
    <property type="component" value="Unassembled WGS sequence"/>
</dbReference>
<dbReference type="PANTHER" id="PTHR43617">
    <property type="entry name" value="L-AMINO ACID N-ACETYLTRANSFERASE"/>
    <property type="match status" value="1"/>
</dbReference>
<dbReference type="InterPro" id="IPR050276">
    <property type="entry name" value="MshD_Acetyltransferase"/>
</dbReference>
<dbReference type="InterPro" id="IPR000182">
    <property type="entry name" value="GNAT_dom"/>
</dbReference>
<protein>
    <submittedName>
        <fullName evidence="2">Spermine/spermidine acetyltransferase</fullName>
        <ecNumber evidence="2">2.3.1.57</ecNumber>
    </submittedName>
</protein>
<sequence>MENISIEYQAVTIENMHVIRPLAEKIWQKTYGPLLDPAQIEYMLPMMYSQERITNEIKEGYIWELFVVEGQVLGYLDYKLMEDNRVFLSKIYLDTDQQQKGLGKIMLQHVVNFAQESKADAVYLTVNKYNAKAIEFYERNGFQCMESKTFDIGNGYVMDDYIYQLSL</sequence>
<dbReference type="PANTHER" id="PTHR43617:SF20">
    <property type="entry name" value="N-ALPHA-ACETYLTRANSFERASE RIMI"/>
    <property type="match status" value="1"/>
</dbReference>
<keyword evidence="3" id="KW-1185">Reference proteome</keyword>
<accession>A0A378RQ58</accession>
<dbReference type="RefSeq" id="WP_115091236.1">
    <property type="nucleotide sequence ID" value="NZ_CP068107.1"/>
</dbReference>
<dbReference type="Pfam" id="PF00583">
    <property type="entry name" value="Acetyltransf_1"/>
    <property type="match status" value="1"/>
</dbReference>
<dbReference type="CDD" id="cd04301">
    <property type="entry name" value="NAT_SF"/>
    <property type="match status" value="1"/>
</dbReference>
<dbReference type="InterPro" id="IPR016181">
    <property type="entry name" value="Acyl_CoA_acyltransferase"/>
</dbReference>
<name>A0A378RQ58_MYROD</name>
<evidence type="ECO:0000313" key="3">
    <source>
        <dbReference type="Proteomes" id="UP000255024"/>
    </source>
</evidence>
<dbReference type="SUPFAM" id="SSF55729">
    <property type="entry name" value="Acyl-CoA N-acyltransferases (Nat)"/>
    <property type="match status" value="1"/>
</dbReference>
<dbReference type="Gene3D" id="3.40.630.30">
    <property type="match status" value="1"/>
</dbReference>
<dbReference type="EC" id="2.3.1.57" evidence="2"/>
<gene>
    <name evidence="2" type="primary">bltD_2</name>
    <name evidence="2" type="ORF">NCTC11179_01839</name>
</gene>
<dbReference type="AlphaFoldDB" id="A0A378RQ58"/>
<organism evidence="2 3">
    <name type="scientific">Myroides odoratus</name>
    <name type="common">Flavobacterium odoratum</name>
    <dbReference type="NCBI Taxonomy" id="256"/>
    <lineage>
        <taxon>Bacteria</taxon>
        <taxon>Pseudomonadati</taxon>
        <taxon>Bacteroidota</taxon>
        <taxon>Flavobacteriia</taxon>
        <taxon>Flavobacteriales</taxon>
        <taxon>Flavobacteriaceae</taxon>
        <taxon>Myroides</taxon>
    </lineage>
</organism>
<keyword evidence="2" id="KW-0012">Acyltransferase</keyword>
<proteinExistence type="predicted"/>
<dbReference type="EMBL" id="UGQL01000001">
    <property type="protein sequence ID" value="STZ28297.1"/>
    <property type="molecule type" value="Genomic_DNA"/>
</dbReference>
<feature type="domain" description="N-acetyltransferase" evidence="1">
    <location>
        <begin position="6"/>
        <end position="167"/>
    </location>
</feature>
<dbReference type="PROSITE" id="PS51186">
    <property type="entry name" value="GNAT"/>
    <property type="match status" value="1"/>
</dbReference>
<reference evidence="2 3" key="1">
    <citation type="submission" date="2018-06" db="EMBL/GenBank/DDBJ databases">
        <authorList>
            <consortium name="Pathogen Informatics"/>
            <person name="Doyle S."/>
        </authorList>
    </citation>
    <scope>NUCLEOTIDE SEQUENCE [LARGE SCALE GENOMIC DNA]</scope>
    <source>
        <strain evidence="2 3">NCTC11179</strain>
    </source>
</reference>